<proteinExistence type="predicted"/>
<dbReference type="PROSITE" id="PS51253">
    <property type="entry name" value="HTH_CENPB"/>
    <property type="match status" value="1"/>
</dbReference>
<dbReference type="GO" id="GO:0005634">
    <property type="term" value="C:nucleus"/>
    <property type="evidence" value="ECO:0007669"/>
    <property type="project" value="TreeGrafter"/>
</dbReference>
<dbReference type="EMBL" id="JAUTXT010000075">
    <property type="protein sequence ID" value="KAK3669687.1"/>
    <property type="molecule type" value="Genomic_DNA"/>
</dbReference>
<keyword evidence="6" id="KW-1185">Reference proteome</keyword>
<comment type="caution">
    <text evidence="5">The sequence shown here is derived from an EMBL/GenBank/DDBJ whole genome shotgun (WGS) entry which is preliminary data.</text>
</comment>
<dbReference type="Pfam" id="PF03221">
    <property type="entry name" value="HTH_Tnp_Tc5"/>
    <property type="match status" value="1"/>
</dbReference>
<evidence type="ECO:0000313" key="5">
    <source>
        <dbReference type="EMBL" id="KAK3669687.1"/>
    </source>
</evidence>
<evidence type="ECO:0000259" key="4">
    <source>
        <dbReference type="PROSITE" id="PS51253"/>
    </source>
</evidence>
<gene>
    <name evidence="5" type="ORF">LTR78_010439</name>
</gene>
<dbReference type="SUPFAM" id="SSF46689">
    <property type="entry name" value="Homeodomain-like"/>
    <property type="match status" value="2"/>
</dbReference>
<dbReference type="InterPro" id="IPR006600">
    <property type="entry name" value="HTH_CenpB_DNA-bd_dom"/>
</dbReference>
<keyword evidence="1" id="KW-0238">DNA-binding</keyword>
<dbReference type="InterPro" id="IPR007889">
    <property type="entry name" value="HTH_Psq"/>
</dbReference>
<dbReference type="AlphaFoldDB" id="A0AAE0TQ32"/>
<feature type="domain" description="HTH CENPB-type" evidence="4">
    <location>
        <begin position="177"/>
        <end position="250"/>
    </location>
</feature>
<name>A0AAE0TQ32_9PEZI</name>
<dbReference type="Proteomes" id="UP001274830">
    <property type="component" value="Unassembled WGS sequence"/>
</dbReference>
<sequence length="534" mass="58217">MADDDRHHQRYQSSPPVGSWEHVYPHSHHGTPAQEYSGFNFSSPPMPMESGIFTASIQPRPMPPQLQPLIMPQWPSMLNSQAPAAYQPMYPQPVQPIQPVTLGALQTPISAVSTRSVPTPRKTLTDLDRKRMCQYAEEHPSSKQTEIGAIFGVERSTVSKVLRQKEKYLFQDDGSKSPVKRVKGRSPDIERALAVWAKNQEKKGFPLTDDMIREKARAFASTSSSAETQQIMSASWLEKFKLKNNLMGARSRKSSLAPDDAEGISNAASSAHTPSGTSPISPQGIASPASIELHSAESRESLKNESPDDYAELSGRSGPFHSQSGTSLSSVFAEQAPSAFSPGPLSPTSPFFTPDSGTAPSPFIPAAPLTARPLLPATPTANSQRPRSQTFPLLDQFTMGGTSSEVATPRYINTNVLDSPMEEAPDPMSSIDEAMRFARQEDRPYTISPSDTMRPPPLPAHILLAEKRREVTPSTSSSSLRAGTSAEEALRALEVVHSFIEQQPNGFLEFQEGVTIGKLMEKLKLQSRSNSTAL</sequence>
<feature type="region of interest" description="Disordered" evidence="3">
    <location>
        <begin position="251"/>
        <end position="361"/>
    </location>
</feature>
<feature type="compositionally biased region" description="Polar residues" evidence="3">
    <location>
        <begin position="320"/>
        <end position="332"/>
    </location>
</feature>
<evidence type="ECO:0000256" key="3">
    <source>
        <dbReference type="SAM" id="MobiDB-lite"/>
    </source>
</evidence>
<reference evidence="5" key="1">
    <citation type="submission" date="2023-07" db="EMBL/GenBank/DDBJ databases">
        <title>Black Yeasts Isolated from many extreme environments.</title>
        <authorList>
            <person name="Coleine C."/>
            <person name="Stajich J.E."/>
            <person name="Selbmann L."/>
        </authorList>
    </citation>
    <scope>NUCLEOTIDE SEQUENCE</scope>
    <source>
        <strain evidence="5">CCFEE 5485</strain>
    </source>
</reference>
<evidence type="ECO:0000256" key="2">
    <source>
        <dbReference type="ARBA" id="ARBA00023242"/>
    </source>
</evidence>
<dbReference type="Pfam" id="PF04218">
    <property type="entry name" value="CENP-B_N"/>
    <property type="match status" value="1"/>
</dbReference>
<dbReference type="InterPro" id="IPR009057">
    <property type="entry name" value="Homeodomain-like_sf"/>
</dbReference>
<feature type="compositionally biased region" description="Basic and acidic residues" evidence="3">
    <location>
        <begin position="294"/>
        <end position="306"/>
    </location>
</feature>
<protein>
    <recommendedName>
        <fullName evidence="4">HTH CENPB-type domain-containing protein</fullName>
    </recommendedName>
</protein>
<evidence type="ECO:0000256" key="1">
    <source>
        <dbReference type="ARBA" id="ARBA00023125"/>
    </source>
</evidence>
<accession>A0AAE0TQ32</accession>
<feature type="compositionally biased region" description="Polar residues" evidence="3">
    <location>
        <begin position="266"/>
        <end position="281"/>
    </location>
</feature>
<dbReference type="PANTHER" id="PTHR19303">
    <property type="entry name" value="TRANSPOSON"/>
    <property type="match status" value="1"/>
</dbReference>
<keyword evidence="2" id="KW-0539">Nucleus</keyword>
<dbReference type="InterPro" id="IPR050863">
    <property type="entry name" value="CenT-Element_Derived"/>
</dbReference>
<dbReference type="SMART" id="SM00674">
    <property type="entry name" value="CENPB"/>
    <property type="match status" value="1"/>
</dbReference>
<feature type="compositionally biased region" description="Polar residues" evidence="3">
    <location>
        <begin position="346"/>
        <end position="359"/>
    </location>
</feature>
<dbReference type="Gene3D" id="1.10.10.60">
    <property type="entry name" value="Homeodomain-like"/>
    <property type="match status" value="2"/>
</dbReference>
<evidence type="ECO:0000313" key="6">
    <source>
        <dbReference type="Proteomes" id="UP001274830"/>
    </source>
</evidence>
<feature type="region of interest" description="Disordered" evidence="3">
    <location>
        <begin position="1"/>
        <end position="40"/>
    </location>
</feature>
<organism evidence="5 6">
    <name type="scientific">Recurvomyces mirabilis</name>
    <dbReference type="NCBI Taxonomy" id="574656"/>
    <lineage>
        <taxon>Eukaryota</taxon>
        <taxon>Fungi</taxon>
        <taxon>Dikarya</taxon>
        <taxon>Ascomycota</taxon>
        <taxon>Pezizomycotina</taxon>
        <taxon>Dothideomycetes</taxon>
        <taxon>Dothideomycetidae</taxon>
        <taxon>Mycosphaerellales</taxon>
        <taxon>Teratosphaeriaceae</taxon>
        <taxon>Recurvomyces</taxon>
    </lineage>
</organism>
<dbReference type="GO" id="GO:0003677">
    <property type="term" value="F:DNA binding"/>
    <property type="evidence" value="ECO:0007669"/>
    <property type="project" value="UniProtKB-KW"/>
</dbReference>
<dbReference type="PANTHER" id="PTHR19303:SF70">
    <property type="entry name" value="HTH CENPB-TYPE DOMAIN-CONTAINING PROTEIN"/>
    <property type="match status" value="1"/>
</dbReference>